<dbReference type="InterPro" id="IPR058757">
    <property type="entry name" value="UFSP2_MPN_N"/>
</dbReference>
<dbReference type="InterPro" id="IPR012462">
    <property type="entry name" value="UFSP1/2_DUB_cat"/>
</dbReference>
<feature type="domain" description="UFSP2 second" evidence="9">
    <location>
        <begin position="169"/>
        <end position="364"/>
    </location>
</feature>
<evidence type="ECO:0000256" key="5">
    <source>
        <dbReference type="ARBA" id="ARBA00022807"/>
    </source>
</evidence>
<dbReference type="SUPFAM" id="SSF54001">
    <property type="entry name" value="Cysteine proteinases"/>
    <property type="match status" value="1"/>
</dbReference>
<evidence type="ECO:0000313" key="11">
    <source>
        <dbReference type="EMBL" id="CRK96594.1"/>
    </source>
</evidence>
<feature type="domain" description="UFSP2 N-terminal MPN-like" evidence="10">
    <location>
        <begin position="1"/>
        <end position="130"/>
    </location>
</feature>
<dbReference type="OrthoDB" id="417506at2759"/>
<dbReference type="Proteomes" id="UP000183832">
    <property type="component" value="Unassembled WGS sequence"/>
</dbReference>
<keyword evidence="12" id="KW-1185">Reference proteome</keyword>
<gene>
    <name evidence="11" type="ORF">CLUMA_CG009866</name>
</gene>
<protein>
    <recommendedName>
        <fullName evidence="7">Probable Ufm1-specific protease 2</fullName>
    </recommendedName>
</protein>
<dbReference type="GO" id="GO:0005783">
    <property type="term" value="C:endoplasmic reticulum"/>
    <property type="evidence" value="ECO:0007669"/>
    <property type="project" value="TreeGrafter"/>
</dbReference>
<dbReference type="GO" id="GO:0005634">
    <property type="term" value="C:nucleus"/>
    <property type="evidence" value="ECO:0007669"/>
    <property type="project" value="TreeGrafter"/>
</dbReference>
<evidence type="ECO:0000256" key="4">
    <source>
        <dbReference type="ARBA" id="ARBA00022801"/>
    </source>
</evidence>
<dbReference type="Gene3D" id="3.90.70.130">
    <property type="match status" value="1"/>
</dbReference>
<evidence type="ECO:0000259" key="10">
    <source>
        <dbReference type="Pfam" id="PF26560"/>
    </source>
</evidence>
<dbReference type="AlphaFoldDB" id="A0A1J1IA36"/>
<organism evidence="11 12">
    <name type="scientific">Clunio marinus</name>
    <dbReference type="NCBI Taxonomy" id="568069"/>
    <lineage>
        <taxon>Eukaryota</taxon>
        <taxon>Metazoa</taxon>
        <taxon>Ecdysozoa</taxon>
        <taxon>Arthropoda</taxon>
        <taxon>Hexapoda</taxon>
        <taxon>Insecta</taxon>
        <taxon>Pterygota</taxon>
        <taxon>Neoptera</taxon>
        <taxon>Endopterygota</taxon>
        <taxon>Diptera</taxon>
        <taxon>Nematocera</taxon>
        <taxon>Chironomoidea</taxon>
        <taxon>Chironomidae</taxon>
        <taxon>Clunio</taxon>
    </lineage>
</organism>
<evidence type="ECO:0000259" key="8">
    <source>
        <dbReference type="Pfam" id="PF07910"/>
    </source>
</evidence>
<dbReference type="PANTHER" id="PTHR48153:SF2">
    <property type="entry name" value="UFM1-SPECIFIC PROTEASE 2"/>
    <property type="match status" value="1"/>
</dbReference>
<keyword evidence="4" id="KW-0378">Hydrolase</keyword>
<dbReference type="Pfam" id="PF07910">
    <property type="entry name" value="Peptidase_C78"/>
    <property type="match status" value="1"/>
</dbReference>
<dbReference type="FunFam" id="3.90.70.130:FF:000001">
    <property type="entry name" value="Probable Ufm1-specific protease 2"/>
    <property type="match status" value="1"/>
</dbReference>
<keyword evidence="2" id="KW-0645">Protease</keyword>
<accession>A0A1J1IA36</accession>
<reference evidence="11 12" key="1">
    <citation type="submission" date="2015-04" db="EMBL/GenBank/DDBJ databases">
        <authorList>
            <person name="Syromyatnikov M.Y."/>
            <person name="Popov V.N."/>
        </authorList>
    </citation>
    <scope>NUCLEOTIDE SEQUENCE [LARGE SCALE GENOMIC DNA]</scope>
</reference>
<evidence type="ECO:0000259" key="9">
    <source>
        <dbReference type="Pfam" id="PF20908"/>
    </source>
</evidence>
<dbReference type="InterPro" id="IPR038765">
    <property type="entry name" value="Papain-like_cys_pep_sf"/>
</dbReference>
<keyword evidence="3" id="KW-0833">Ubl conjugation pathway</keyword>
<feature type="domain" description="UFSP1/2/DUB catalytic" evidence="8">
    <location>
        <begin position="387"/>
        <end position="571"/>
    </location>
</feature>
<evidence type="ECO:0000256" key="6">
    <source>
        <dbReference type="ARBA" id="ARBA00057559"/>
    </source>
</evidence>
<dbReference type="EMBL" id="CVRI01000044">
    <property type="protein sequence ID" value="CRK96594.1"/>
    <property type="molecule type" value="Genomic_DNA"/>
</dbReference>
<evidence type="ECO:0000256" key="1">
    <source>
        <dbReference type="ARBA" id="ARBA00008552"/>
    </source>
</evidence>
<evidence type="ECO:0000256" key="3">
    <source>
        <dbReference type="ARBA" id="ARBA00022786"/>
    </source>
</evidence>
<comment type="similarity">
    <text evidence="1">Belongs to the peptidase C78 family.</text>
</comment>
<dbReference type="GO" id="GO:0006508">
    <property type="term" value="P:proteolysis"/>
    <property type="evidence" value="ECO:0007669"/>
    <property type="project" value="UniProtKB-KW"/>
</dbReference>
<sequence length="579" mass="66062">MTPKLQISQLVINRLKLLENVCGGGLFGLMYSKNLIILGFDLESSDKLNFKKMQDNFPTEIDLCGLFKFDDCTDVKAHMQEILINVDITDNPILIKCQRKDDGELELNASQWKNGKLEEIVYEVLSEEEIYKQFVMARLLGYIEIAAEPNEKSIKQEFMTTRKKLAYGNVLFQLQSKNVFFNNNEIVGAPVSLVSDIFDLVKKKVENVDKKKNKKETALTDFQMVNIDCLVKKSDEFEKNQQAALNLILEKNKVLIPITIDAIAAVHITTKALGLYDILIESLCRTLRLIEENLLDQLVECDELAVPLTYHFKPDNFGHYYTCIYPQSIPDEDEHLTAFRRELHQQFSLSMVRPVFRRANAFPFDVITSSLLVNPHVGLKNTVEGGKQSLVQGKYSYHHYMQDKFNDDGWGCAYRSLQTLCSWFRFQGYSEHPIPSHEDIQKYLVKVGDKPKTFVNSRQWIGSTEVSMCLNGFMNVDSRIMHVSSGTELASKGSELAYHFESQGTPIMIGGGVLAHTIIGVDFNSNTGELKFLILDPHFTGDDDLQVVQNKGWCGWKGVNFWNKTAYYNLCMPQRPAIF</sequence>
<dbReference type="Pfam" id="PF20908">
    <property type="entry name" value="UfSP2_N"/>
    <property type="match status" value="1"/>
</dbReference>
<dbReference type="STRING" id="568069.A0A1J1IA36"/>
<comment type="function">
    <text evidence="6">Thiol protease which recognizes and hydrolyzes the peptide bond at the C-terminal Gly of UFM1, a ubiquitin-like modifier protein bound to a number of target proteins. Does not hydrolyze SUMO1 or ISG15 ubiquitin-like proteins.</text>
</comment>
<dbReference type="GO" id="GO:0071567">
    <property type="term" value="F:deUFMylase activity"/>
    <property type="evidence" value="ECO:0007669"/>
    <property type="project" value="TreeGrafter"/>
</dbReference>
<name>A0A1J1IA36_9DIPT</name>
<keyword evidence="5" id="KW-0788">Thiol protease</keyword>
<proteinExistence type="inferred from homology"/>
<evidence type="ECO:0000256" key="7">
    <source>
        <dbReference type="ARBA" id="ARBA00073264"/>
    </source>
</evidence>
<dbReference type="PANTHER" id="PTHR48153">
    <property type="entry name" value="UFM1-SPECIFIC PROTEASE 2"/>
    <property type="match status" value="1"/>
</dbReference>
<dbReference type="InterPro" id="IPR049387">
    <property type="entry name" value="UFSP2-like_2nd"/>
</dbReference>
<dbReference type="Pfam" id="PF26560">
    <property type="entry name" value="UFSP2_MPN_insect"/>
    <property type="match status" value="1"/>
</dbReference>
<evidence type="ECO:0000256" key="2">
    <source>
        <dbReference type="ARBA" id="ARBA00022670"/>
    </source>
</evidence>
<evidence type="ECO:0000313" key="12">
    <source>
        <dbReference type="Proteomes" id="UP000183832"/>
    </source>
</evidence>